<proteinExistence type="predicted"/>
<dbReference type="InterPro" id="IPR036872">
    <property type="entry name" value="CH_dom_sf"/>
</dbReference>
<dbReference type="HOGENOM" id="CLU_084311_0_0_1"/>
<dbReference type="PANTHER" id="PTHR12509:SF9">
    <property type="entry name" value="SPERM FLAGELLAR PROTEIN 1 ISOFORM X1"/>
    <property type="match status" value="1"/>
</dbReference>
<dbReference type="AlphaFoldDB" id="B4MWX5"/>
<evidence type="ECO:0000259" key="2">
    <source>
        <dbReference type="PROSITE" id="PS50021"/>
    </source>
</evidence>
<dbReference type="InterPro" id="IPR001715">
    <property type="entry name" value="CH_dom"/>
</dbReference>
<feature type="compositionally biased region" description="Polar residues" evidence="1">
    <location>
        <begin position="125"/>
        <end position="136"/>
    </location>
</feature>
<dbReference type="Pfam" id="PF06294">
    <property type="entry name" value="CH_2"/>
    <property type="match status" value="1"/>
</dbReference>
<dbReference type="Gene3D" id="1.10.418.10">
    <property type="entry name" value="Calponin-like domain"/>
    <property type="match status" value="1"/>
</dbReference>
<evidence type="ECO:0000256" key="1">
    <source>
        <dbReference type="SAM" id="MobiDB-lite"/>
    </source>
</evidence>
<dbReference type="GO" id="GO:0005930">
    <property type="term" value="C:axoneme"/>
    <property type="evidence" value="ECO:0007669"/>
    <property type="project" value="TreeGrafter"/>
</dbReference>
<dbReference type="OrthoDB" id="193300at2759"/>
<dbReference type="SMR" id="B4MWX5"/>
<organism evidence="3 4">
    <name type="scientific">Drosophila willistoni</name>
    <name type="common">Fruit fly</name>
    <dbReference type="NCBI Taxonomy" id="7260"/>
    <lineage>
        <taxon>Eukaryota</taxon>
        <taxon>Metazoa</taxon>
        <taxon>Ecdysozoa</taxon>
        <taxon>Arthropoda</taxon>
        <taxon>Hexapoda</taxon>
        <taxon>Insecta</taxon>
        <taxon>Pterygota</taxon>
        <taxon>Neoptera</taxon>
        <taxon>Endopterygota</taxon>
        <taxon>Diptera</taxon>
        <taxon>Brachycera</taxon>
        <taxon>Muscomorpha</taxon>
        <taxon>Ephydroidea</taxon>
        <taxon>Drosophilidae</taxon>
        <taxon>Drosophila</taxon>
        <taxon>Sophophora</taxon>
    </lineage>
</organism>
<evidence type="ECO:0000313" key="4">
    <source>
        <dbReference type="Proteomes" id="UP000007798"/>
    </source>
</evidence>
<feature type="region of interest" description="Disordered" evidence="1">
    <location>
        <begin position="123"/>
        <end position="147"/>
    </location>
</feature>
<sequence>MSHCRILTIDEKKELDEWLKAHDLELNIHTRRDLTDVVPVARIFKKIHPKLVELHNYTPRNSFSLKLQNWETFNLKVLRKLGLHISKPALVQLANGSAGAIESLLYDLMVMRSGGLHPITKARSVKSNHTNSQKDLSSPKPEPQTISLTHVPKPAIVEKLPPEVMILDVEELINGKIVKVPKKLVAYEDYLDALRECDEKDRFINCVSQKADYLESLITVKQERIVELTEQLSRLSVSILSMRAVNSNNHEEIDEKLRNANVKKDQATCFHNNHSKETC</sequence>
<evidence type="ECO:0000313" key="3">
    <source>
        <dbReference type="EMBL" id="EDW76614.1"/>
    </source>
</evidence>
<dbReference type="GO" id="GO:0051493">
    <property type="term" value="P:regulation of cytoskeleton organization"/>
    <property type="evidence" value="ECO:0007669"/>
    <property type="project" value="TreeGrafter"/>
</dbReference>
<dbReference type="Proteomes" id="UP000007798">
    <property type="component" value="Unassembled WGS sequence"/>
</dbReference>
<feature type="domain" description="Calponin-homology (CH)" evidence="2">
    <location>
        <begin position="9"/>
        <end position="113"/>
    </location>
</feature>
<dbReference type="PhylomeDB" id="B4MWX5"/>
<dbReference type="GO" id="GO:0008017">
    <property type="term" value="F:microtubule binding"/>
    <property type="evidence" value="ECO:0007669"/>
    <property type="project" value="TreeGrafter"/>
</dbReference>
<dbReference type="FunFam" id="1.10.418.10:FF:000059">
    <property type="entry name" value="RIKEN cDNA 6430531B16 gene"/>
    <property type="match status" value="1"/>
</dbReference>
<dbReference type="InParanoid" id="B4MWX5"/>
<dbReference type="OMA" id="LKNWEIF"/>
<dbReference type="InterPro" id="IPR010441">
    <property type="entry name" value="CH_2"/>
</dbReference>
<dbReference type="PANTHER" id="PTHR12509">
    <property type="entry name" value="SPERMATOGENESIS-ASSOCIATED 4-RELATED"/>
    <property type="match status" value="1"/>
</dbReference>
<gene>
    <name evidence="3" type="primary">Dwil\GK15552</name>
    <name evidence="3" type="ORF">Dwil_GK15552</name>
</gene>
<keyword evidence="4" id="KW-1185">Reference proteome</keyword>
<dbReference type="FunCoup" id="B4MWX5">
    <property type="interactions" value="36"/>
</dbReference>
<name>B4MWX5_DROWI</name>
<accession>B4MWX5</accession>
<dbReference type="PROSITE" id="PS50021">
    <property type="entry name" value="CH"/>
    <property type="match status" value="1"/>
</dbReference>
<dbReference type="KEGG" id="dwi:6642044"/>
<reference evidence="3 4" key="1">
    <citation type="journal article" date="2007" name="Nature">
        <title>Evolution of genes and genomes on the Drosophila phylogeny.</title>
        <authorList>
            <consortium name="Drosophila 12 Genomes Consortium"/>
            <person name="Clark A.G."/>
            <person name="Eisen M.B."/>
            <person name="Smith D.R."/>
            <person name="Bergman C.M."/>
            <person name="Oliver B."/>
            <person name="Markow T.A."/>
            <person name="Kaufman T.C."/>
            <person name="Kellis M."/>
            <person name="Gelbart W."/>
            <person name="Iyer V.N."/>
            <person name="Pollard D.A."/>
            <person name="Sackton T.B."/>
            <person name="Larracuente A.M."/>
            <person name="Singh N.D."/>
            <person name="Abad J.P."/>
            <person name="Abt D.N."/>
            <person name="Adryan B."/>
            <person name="Aguade M."/>
            <person name="Akashi H."/>
            <person name="Anderson W.W."/>
            <person name="Aquadro C.F."/>
            <person name="Ardell D.H."/>
            <person name="Arguello R."/>
            <person name="Artieri C.G."/>
            <person name="Barbash D.A."/>
            <person name="Barker D."/>
            <person name="Barsanti P."/>
            <person name="Batterham P."/>
            <person name="Batzoglou S."/>
            <person name="Begun D."/>
            <person name="Bhutkar A."/>
            <person name="Blanco E."/>
            <person name="Bosak S.A."/>
            <person name="Bradley R.K."/>
            <person name="Brand A.D."/>
            <person name="Brent M.R."/>
            <person name="Brooks A.N."/>
            <person name="Brown R.H."/>
            <person name="Butlin R.K."/>
            <person name="Caggese C."/>
            <person name="Calvi B.R."/>
            <person name="Bernardo de Carvalho A."/>
            <person name="Caspi A."/>
            <person name="Castrezana S."/>
            <person name="Celniker S.E."/>
            <person name="Chang J.L."/>
            <person name="Chapple C."/>
            <person name="Chatterji S."/>
            <person name="Chinwalla A."/>
            <person name="Civetta A."/>
            <person name="Clifton S.W."/>
            <person name="Comeron J.M."/>
            <person name="Costello J.C."/>
            <person name="Coyne J.A."/>
            <person name="Daub J."/>
            <person name="David R.G."/>
            <person name="Delcher A.L."/>
            <person name="Delehaunty K."/>
            <person name="Do C.B."/>
            <person name="Ebling H."/>
            <person name="Edwards K."/>
            <person name="Eickbush T."/>
            <person name="Evans J.D."/>
            <person name="Filipski A."/>
            <person name="Findeiss S."/>
            <person name="Freyhult E."/>
            <person name="Fulton L."/>
            <person name="Fulton R."/>
            <person name="Garcia A.C."/>
            <person name="Gardiner A."/>
            <person name="Garfield D.A."/>
            <person name="Garvin B.E."/>
            <person name="Gibson G."/>
            <person name="Gilbert D."/>
            <person name="Gnerre S."/>
            <person name="Godfrey J."/>
            <person name="Good R."/>
            <person name="Gotea V."/>
            <person name="Gravely B."/>
            <person name="Greenberg A.J."/>
            <person name="Griffiths-Jones S."/>
            <person name="Gross S."/>
            <person name="Guigo R."/>
            <person name="Gustafson E.A."/>
            <person name="Haerty W."/>
            <person name="Hahn M.W."/>
            <person name="Halligan D.L."/>
            <person name="Halpern A.L."/>
            <person name="Halter G.M."/>
            <person name="Han M.V."/>
            <person name="Heger A."/>
            <person name="Hillier L."/>
            <person name="Hinrichs A.S."/>
            <person name="Holmes I."/>
            <person name="Hoskins R.A."/>
            <person name="Hubisz M.J."/>
            <person name="Hultmark D."/>
            <person name="Huntley M.A."/>
            <person name="Jaffe D.B."/>
            <person name="Jagadeeshan S."/>
            <person name="Jeck W.R."/>
            <person name="Johnson J."/>
            <person name="Jones C.D."/>
            <person name="Jordan W.C."/>
            <person name="Karpen G.H."/>
            <person name="Kataoka E."/>
            <person name="Keightley P.D."/>
            <person name="Kheradpour P."/>
            <person name="Kirkness E.F."/>
            <person name="Koerich L.B."/>
            <person name="Kristiansen K."/>
            <person name="Kudrna D."/>
            <person name="Kulathinal R.J."/>
            <person name="Kumar S."/>
            <person name="Kwok R."/>
            <person name="Lander E."/>
            <person name="Langley C.H."/>
            <person name="Lapoint R."/>
            <person name="Lazzaro B.P."/>
            <person name="Lee S.J."/>
            <person name="Levesque L."/>
            <person name="Li R."/>
            <person name="Lin C.F."/>
            <person name="Lin M.F."/>
            <person name="Lindblad-Toh K."/>
            <person name="Llopart A."/>
            <person name="Long M."/>
            <person name="Low L."/>
            <person name="Lozovsky E."/>
            <person name="Lu J."/>
            <person name="Luo M."/>
            <person name="Machado C.A."/>
            <person name="Makalowski W."/>
            <person name="Marzo M."/>
            <person name="Matsuda M."/>
            <person name="Matzkin L."/>
            <person name="McAllister B."/>
            <person name="McBride C.S."/>
            <person name="McKernan B."/>
            <person name="McKernan K."/>
            <person name="Mendez-Lago M."/>
            <person name="Minx P."/>
            <person name="Mollenhauer M.U."/>
            <person name="Montooth K."/>
            <person name="Mount S.M."/>
            <person name="Mu X."/>
            <person name="Myers E."/>
            <person name="Negre B."/>
            <person name="Newfeld S."/>
            <person name="Nielsen R."/>
            <person name="Noor M.A."/>
            <person name="O'Grady P."/>
            <person name="Pachter L."/>
            <person name="Papaceit M."/>
            <person name="Parisi M.J."/>
            <person name="Parisi M."/>
            <person name="Parts L."/>
            <person name="Pedersen J.S."/>
            <person name="Pesole G."/>
            <person name="Phillippy A.M."/>
            <person name="Ponting C.P."/>
            <person name="Pop M."/>
            <person name="Porcelli D."/>
            <person name="Powell J.R."/>
            <person name="Prohaska S."/>
            <person name="Pruitt K."/>
            <person name="Puig M."/>
            <person name="Quesneville H."/>
            <person name="Ram K.R."/>
            <person name="Rand D."/>
            <person name="Rasmussen M.D."/>
            <person name="Reed L.K."/>
            <person name="Reenan R."/>
            <person name="Reily A."/>
            <person name="Remington K.A."/>
            <person name="Rieger T.T."/>
            <person name="Ritchie M.G."/>
            <person name="Robin C."/>
            <person name="Rogers Y.H."/>
            <person name="Rohde C."/>
            <person name="Rozas J."/>
            <person name="Rubenfield M.J."/>
            <person name="Ruiz A."/>
            <person name="Russo S."/>
            <person name="Salzberg S.L."/>
            <person name="Sanchez-Gracia A."/>
            <person name="Saranga D.J."/>
            <person name="Sato H."/>
            <person name="Schaeffer S.W."/>
            <person name="Schatz M.C."/>
            <person name="Schlenke T."/>
            <person name="Schwartz R."/>
            <person name="Segarra C."/>
            <person name="Singh R.S."/>
            <person name="Sirot L."/>
            <person name="Sirota M."/>
            <person name="Sisneros N.B."/>
            <person name="Smith C.D."/>
            <person name="Smith T.F."/>
            <person name="Spieth J."/>
            <person name="Stage D.E."/>
            <person name="Stark A."/>
            <person name="Stephan W."/>
            <person name="Strausberg R.L."/>
            <person name="Strempel S."/>
            <person name="Sturgill D."/>
            <person name="Sutton G."/>
            <person name="Sutton G.G."/>
            <person name="Tao W."/>
            <person name="Teichmann S."/>
            <person name="Tobari Y.N."/>
            <person name="Tomimura Y."/>
            <person name="Tsolas J.M."/>
            <person name="Valente V.L."/>
            <person name="Venter E."/>
            <person name="Venter J.C."/>
            <person name="Vicario S."/>
            <person name="Vieira F.G."/>
            <person name="Vilella A.J."/>
            <person name="Villasante A."/>
            <person name="Walenz B."/>
            <person name="Wang J."/>
            <person name="Wasserman M."/>
            <person name="Watts T."/>
            <person name="Wilson D."/>
            <person name="Wilson R.K."/>
            <person name="Wing R.A."/>
            <person name="Wolfner M.F."/>
            <person name="Wong A."/>
            <person name="Wong G.K."/>
            <person name="Wu C.I."/>
            <person name="Wu G."/>
            <person name="Yamamoto D."/>
            <person name="Yang H.P."/>
            <person name="Yang S.P."/>
            <person name="Yorke J.A."/>
            <person name="Yoshida K."/>
            <person name="Zdobnov E."/>
            <person name="Zhang P."/>
            <person name="Zhang Y."/>
            <person name="Zimin A.V."/>
            <person name="Baldwin J."/>
            <person name="Abdouelleil A."/>
            <person name="Abdulkadir J."/>
            <person name="Abebe A."/>
            <person name="Abera B."/>
            <person name="Abreu J."/>
            <person name="Acer S.C."/>
            <person name="Aftuck L."/>
            <person name="Alexander A."/>
            <person name="An P."/>
            <person name="Anderson E."/>
            <person name="Anderson S."/>
            <person name="Arachi H."/>
            <person name="Azer M."/>
            <person name="Bachantsang P."/>
            <person name="Barry A."/>
            <person name="Bayul T."/>
            <person name="Berlin A."/>
            <person name="Bessette D."/>
            <person name="Bloom T."/>
            <person name="Blye J."/>
            <person name="Boguslavskiy L."/>
            <person name="Bonnet C."/>
            <person name="Boukhgalter B."/>
            <person name="Bourzgui I."/>
            <person name="Brown A."/>
            <person name="Cahill P."/>
            <person name="Channer S."/>
            <person name="Cheshatsang Y."/>
            <person name="Chuda L."/>
            <person name="Citroen M."/>
            <person name="Collymore A."/>
            <person name="Cooke P."/>
            <person name="Costello M."/>
            <person name="D'Aco K."/>
            <person name="Daza R."/>
            <person name="De Haan G."/>
            <person name="DeGray S."/>
            <person name="DeMaso C."/>
            <person name="Dhargay N."/>
            <person name="Dooley K."/>
            <person name="Dooley E."/>
            <person name="Doricent M."/>
            <person name="Dorje P."/>
            <person name="Dorjee K."/>
            <person name="Dupes A."/>
            <person name="Elong R."/>
            <person name="Falk J."/>
            <person name="Farina A."/>
            <person name="Faro S."/>
            <person name="Ferguson D."/>
            <person name="Fisher S."/>
            <person name="Foley C.D."/>
            <person name="Franke A."/>
            <person name="Friedrich D."/>
            <person name="Gadbois L."/>
            <person name="Gearin G."/>
            <person name="Gearin C.R."/>
            <person name="Giannoukos G."/>
            <person name="Goode T."/>
            <person name="Graham J."/>
            <person name="Grandbois E."/>
            <person name="Grewal S."/>
            <person name="Gyaltsen K."/>
            <person name="Hafez N."/>
            <person name="Hagos B."/>
            <person name="Hall J."/>
            <person name="Henson C."/>
            <person name="Hollinger A."/>
            <person name="Honan T."/>
            <person name="Huard M.D."/>
            <person name="Hughes L."/>
            <person name="Hurhula B."/>
            <person name="Husby M.E."/>
            <person name="Kamat A."/>
            <person name="Kanga B."/>
            <person name="Kashin S."/>
            <person name="Khazanovich D."/>
            <person name="Kisner P."/>
            <person name="Lance K."/>
            <person name="Lara M."/>
            <person name="Lee W."/>
            <person name="Lennon N."/>
            <person name="Letendre F."/>
            <person name="LeVine R."/>
            <person name="Lipovsky A."/>
            <person name="Liu X."/>
            <person name="Liu J."/>
            <person name="Liu S."/>
            <person name="Lokyitsang T."/>
            <person name="Lokyitsang Y."/>
            <person name="Lubonja R."/>
            <person name="Lui A."/>
            <person name="MacDonald P."/>
            <person name="Magnisalis V."/>
            <person name="Maru K."/>
            <person name="Matthews C."/>
            <person name="McCusker W."/>
            <person name="McDonough S."/>
            <person name="Mehta T."/>
            <person name="Meldrim J."/>
            <person name="Meneus L."/>
            <person name="Mihai O."/>
            <person name="Mihalev A."/>
            <person name="Mihova T."/>
            <person name="Mittelman R."/>
            <person name="Mlenga V."/>
            <person name="Montmayeur A."/>
            <person name="Mulrain L."/>
            <person name="Navidi A."/>
            <person name="Naylor J."/>
            <person name="Negash T."/>
            <person name="Nguyen T."/>
            <person name="Nguyen N."/>
            <person name="Nicol R."/>
            <person name="Norbu C."/>
            <person name="Norbu N."/>
            <person name="Novod N."/>
            <person name="O'Neill B."/>
            <person name="Osman S."/>
            <person name="Markiewicz E."/>
            <person name="Oyono O.L."/>
            <person name="Patti C."/>
            <person name="Phunkhang P."/>
            <person name="Pierre F."/>
            <person name="Priest M."/>
            <person name="Raghuraman S."/>
            <person name="Rege F."/>
            <person name="Reyes R."/>
            <person name="Rise C."/>
            <person name="Rogov P."/>
            <person name="Ross K."/>
            <person name="Ryan E."/>
            <person name="Settipalli S."/>
            <person name="Shea T."/>
            <person name="Sherpa N."/>
            <person name="Shi L."/>
            <person name="Shih D."/>
            <person name="Sparrow T."/>
            <person name="Spaulding J."/>
            <person name="Stalker J."/>
            <person name="Stange-Thomann N."/>
            <person name="Stavropoulos S."/>
            <person name="Stone C."/>
            <person name="Strader C."/>
            <person name="Tesfaye S."/>
            <person name="Thomson T."/>
            <person name="Thoulutsang Y."/>
            <person name="Thoulutsang D."/>
            <person name="Topham K."/>
            <person name="Topping I."/>
            <person name="Tsamla T."/>
            <person name="Vassiliev H."/>
            <person name="Vo A."/>
            <person name="Wangchuk T."/>
            <person name="Wangdi T."/>
            <person name="Weiand M."/>
            <person name="Wilkinson J."/>
            <person name="Wilson A."/>
            <person name="Yadav S."/>
            <person name="Young G."/>
            <person name="Yu Q."/>
            <person name="Zembek L."/>
            <person name="Zhong D."/>
            <person name="Zimmer A."/>
            <person name="Zwirko Z."/>
            <person name="Jaffe D.B."/>
            <person name="Alvarez P."/>
            <person name="Brockman W."/>
            <person name="Butler J."/>
            <person name="Chin C."/>
            <person name="Gnerre S."/>
            <person name="Grabherr M."/>
            <person name="Kleber M."/>
            <person name="Mauceli E."/>
            <person name="MacCallum I."/>
        </authorList>
    </citation>
    <scope>NUCLEOTIDE SEQUENCE [LARGE SCALE GENOMIC DNA]</scope>
    <source>
        <strain evidence="4">Tucson 14030-0811.24</strain>
    </source>
</reference>
<protein>
    <recommendedName>
        <fullName evidence="2">Calponin-homology (CH) domain-containing protein</fullName>
    </recommendedName>
</protein>
<dbReference type="EMBL" id="CH963857">
    <property type="protein sequence ID" value="EDW76614.1"/>
    <property type="molecule type" value="Genomic_DNA"/>
</dbReference>
<dbReference type="InterPro" id="IPR052111">
    <property type="entry name" value="Spermatogenesis_Ciliary_MAP"/>
</dbReference>
<dbReference type="STRING" id="7260.B4MWX5"/>
<dbReference type="eggNOG" id="ENOG502S497">
    <property type="taxonomic scope" value="Eukaryota"/>
</dbReference>